<protein>
    <submittedName>
        <fullName evidence="2">Uncharacterized protein</fullName>
    </submittedName>
</protein>
<evidence type="ECO:0000256" key="1">
    <source>
        <dbReference type="SAM" id="Phobius"/>
    </source>
</evidence>
<dbReference type="RefSeq" id="WP_127163936.1">
    <property type="nucleotide sequence ID" value="NZ_CP029822.1"/>
</dbReference>
<organism evidence="2 3">
    <name type="scientific">Entomomonas moraniae</name>
    <dbReference type="NCBI Taxonomy" id="2213226"/>
    <lineage>
        <taxon>Bacteria</taxon>
        <taxon>Pseudomonadati</taxon>
        <taxon>Pseudomonadota</taxon>
        <taxon>Gammaproteobacteria</taxon>
        <taxon>Pseudomonadales</taxon>
        <taxon>Pseudomonadaceae</taxon>
        <taxon>Entomomonas</taxon>
    </lineage>
</organism>
<evidence type="ECO:0000313" key="3">
    <source>
        <dbReference type="Proteomes" id="UP000273143"/>
    </source>
</evidence>
<dbReference type="AlphaFoldDB" id="A0A3S9XFD7"/>
<evidence type="ECO:0000313" key="2">
    <source>
        <dbReference type="EMBL" id="AZS51159.1"/>
    </source>
</evidence>
<feature type="transmembrane region" description="Helical" evidence="1">
    <location>
        <begin position="12"/>
        <end position="32"/>
    </location>
</feature>
<feature type="transmembrane region" description="Helical" evidence="1">
    <location>
        <begin position="38"/>
        <end position="59"/>
    </location>
</feature>
<dbReference type="Proteomes" id="UP000273143">
    <property type="component" value="Chromosome"/>
</dbReference>
<gene>
    <name evidence="2" type="ORF">DM558_10420</name>
</gene>
<dbReference type="KEGG" id="emo:DM558_10420"/>
<keyword evidence="1" id="KW-0812">Transmembrane</keyword>
<dbReference type="EMBL" id="CP029822">
    <property type="protein sequence ID" value="AZS51159.1"/>
    <property type="molecule type" value="Genomic_DNA"/>
</dbReference>
<proteinExistence type="predicted"/>
<keyword evidence="1" id="KW-1133">Transmembrane helix</keyword>
<accession>A0A3S9XFD7</accession>
<sequence length="69" mass="8106">MKISRRIRRSRLLVKSGIRLVVACLVLIVVALGFKMIWLMETAAIVAILVAIFTLLEYWSFRQFKLKRR</sequence>
<reference evidence="3" key="1">
    <citation type="submission" date="2018-06" db="EMBL/GenBank/DDBJ databases">
        <title>Complete genome of Pseudomonas insecticola strain QZS01.</title>
        <authorList>
            <person name="Wang J."/>
            <person name="Su Q."/>
        </authorList>
    </citation>
    <scope>NUCLEOTIDE SEQUENCE [LARGE SCALE GENOMIC DNA]</scope>
    <source>
        <strain evidence="3">QZS01</strain>
    </source>
</reference>
<keyword evidence="1" id="KW-0472">Membrane</keyword>
<name>A0A3S9XFD7_9GAMM</name>
<keyword evidence="3" id="KW-1185">Reference proteome</keyword>